<name>A0AAX3YR82_RHOOP</name>
<proteinExistence type="predicted"/>
<reference evidence="1" key="1">
    <citation type="submission" date="2023-07" db="EMBL/GenBank/DDBJ databases">
        <title>Genomic analysis of Rhodococcus opacus VOC-14 with glycol ethers degradation activity.</title>
        <authorList>
            <person name="Narkevich D.A."/>
            <person name="Hlushen A.M."/>
            <person name="Akhremchuk A.E."/>
            <person name="Sikolenko M.A."/>
            <person name="Valentovich L.N."/>
        </authorList>
    </citation>
    <scope>NUCLEOTIDE SEQUENCE</scope>
    <source>
        <strain evidence="1">VOC-14</strain>
        <plasmid evidence="1">pRho-VOC14-L</plasmid>
    </source>
</reference>
<dbReference type="Gene3D" id="3.40.50.1820">
    <property type="entry name" value="alpha/beta hydrolase"/>
    <property type="match status" value="2"/>
</dbReference>
<dbReference type="Pfam" id="PF03583">
    <property type="entry name" value="LIP"/>
    <property type="match status" value="1"/>
</dbReference>
<dbReference type="InterPro" id="IPR005152">
    <property type="entry name" value="Lipase_secreted"/>
</dbReference>
<dbReference type="AlphaFoldDB" id="A0AAX3YR82"/>
<evidence type="ECO:0000313" key="2">
    <source>
        <dbReference type="Proteomes" id="UP001231166"/>
    </source>
</evidence>
<dbReference type="EMBL" id="CP130956">
    <property type="protein sequence ID" value="WLF51932.1"/>
    <property type="molecule type" value="Genomic_DNA"/>
</dbReference>
<dbReference type="Proteomes" id="UP001231166">
    <property type="component" value="Plasmid pRho-VOC14-L"/>
</dbReference>
<evidence type="ECO:0000313" key="1">
    <source>
        <dbReference type="EMBL" id="WLF51932.1"/>
    </source>
</evidence>
<sequence>MSMFAGSPRGTRLRRQSVLAVAVCIGGIVLTAAPAAALPDDMHPAGALLAEQPVTAAVLPVGAADTSAVIRYSTLRTATEAGESTGSVFLPQGAPPAGGWPVVSYAHGNVGIDDECAPSVTGSSDVEREFMQHWLAAGYAVAATDYAGIGTDGVNAYTDGPAAGANAVDIVRAAHQLYGDQLSDRWIVTGLSQGGHASYFAAHQATTRTPELDFRGAIAVAAPTHLDQLFPLAGPNFPSVPVAGIAHYVLYTLAGLDDGRPEHGIRQYLTPTGIGLMEKAKATCSNDLNEYLSAHPVTVAELFTTPLDSPDLRGVLDQMQHVPTDGFDRPIRVVHSLADTKVPIPLTWAQLTEMRSGGVDVEFQQLSGTDHAHTLTASMPESLDFAARVLH</sequence>
<organism evidence="1 2">
    <name type="scientific">Rhodococcus opacus</name>
    <name type="common">Nocardia opaca</name>
    <dbReference type="NCBI Taxonomy" id="37919"/>
    <lineage>
        <taxon>Bacteria</taxon>
        <taxon>Bacillati</taxon>
        <taxon>Actinomycetota</taxon>
        <taxon>Actinomycetes</taxon>
        <taxon>Mycobacteriales</taxon>
        <taxon>Nocardiaceae</taxon>
        <taxon>Rhodococcus</taxon>
    </lineage>
</organism>
<gene>
    <name evidence="1" type="ORF">Q5707_41435</name>
</gene>
<dbReference type="GO" id="GO:0016042">
    <property type="term" value="P:lipid catabolic process"/>
    <property type="evidence" value="ECO:0007669"/>
    <property type="project" value="InterPro"/>
</dbReference>
<dbReference type="RefSeq" id="WP_304710915.1">
    <property type="nucleotide sequence ID" value="NZ_CP130956.1"/>
</dbReference>
<dbReference type="GO" id="GO:0004806">
    <property type="term" value="F:triacylglycerol lipase activity"/>
    <property type="evidence" value="ECO:0007669"/>
    <property type="project" value="InterPro"/>
</dbReference>
<dbReference type="PANTHER" id="PTHR34853:SF1">
    <property type="entry name" value="LIPASE 5"/>
    <property type="match status" value="1"/>
</dbReference>
<dbReference type="PANTHER" id="PTHR34853">
    <property type="match status" value="1"/>
</dbReference>
<dbReference type="InterPro" id="IPR029058">
    <property type="entry name" value="AB_hydrolase_fold"/>
</dbReference>
<accession>A0AAX3YR82</accession>
<keyword evidence="1" id="KW-0614">Plasmid</keyword>
<protein>
    <submittedName>
        <fullName evidence="1">Lipase family protein</fullName>
    </submittedName>
</protein>
<dbReference type="SUPFAM" id="SSF53474">
    <property type="entry name" value="alpha/beta-Hydrolases"/>
    <property type="match status" value="1"/>
</dbReference>
<dbReference type="PIRSF" id="PIRSF029171">
    <property type="entry name" value="Esterase_LipA"/>
    <property type="match status" value="1"/>
</dbReference>
<geneLocation type="plasmid" evidence="1 2">
    <name>pRho-VOC14-L</name>
</geneLocation>